<evidence type="ECO:0000256" key="1">
    <source>
        <dbReference type="ARBA" id="ARBA00022723"/>
    </source>
</evidence>
<sequence>MVFPSLPLYHLDPPPNWAHQQPNQQDPVVVIPTQNDPQVPPPPTAAGGGSSRRAAVSMADRARLAKISSEPDQGALKCPRCESTNTKFCYYNNYSLSQPRHFCKACRRYWTRGGALRNVPVGGGCRRKHRRSSNKTKPKPKEIISSSSAPNNSNSFSTSFCPSHHQLLFPPPTTTATNDVVSLPGGINGMMQFGATNYNINGASSSISMISSNHPNAFVSSLPRHHHHQFPPFFSNLELEAVPSMELLHDNHGDDQFESSIRSNISGALLYSGLNGGIISATTTTPSTIKMEQNVLGQNFLVANNSDHNNIAWNIIDNNSIPTFITSSNSTTHLL</sequence>
<organism evidence="12 13">
    <name type="scientific">Senna tora</name>
    <dbReference type="NCBI Taxonomy" id="362788"/>
    <lineage>
        <taxon>Eukaryota</taxon>
        <taxon>Viridiplantae</taxon>
        <taxon>Streptophyta</taxon>
        <taxon>Embryophyta</taxon>
        <taxon>Tracheophyta</taxon>
        <taxon>Spermatophyta</taxon>
        <taxon>Magnoliopsida</taxon>
        <taxon>eudicotyledons</taxon>
        <taxon>Gunneridae</taxon>
        <taxon>Pentapetalae</taxon>
        <taxon>rosids</taxon>
        <taxon>fabids</taxon>
        <taxon>Fabales</taxon>
        <taxon>Fabaceae</taxon>
        <taxon>Caesalpinioideae</taxon>
        <taxon>Cassia clade</taxon>
        <taxon>Senna</taxon>
    </lineage>
</organism>
<feature type="compositionally biased region" description="Low complexity" evidence="10">
    <location>
        <begin position="143"/>
        <end position="157"/>
    </location>
</feature>
<evidence type="ECO:0000256" key="7">
    <source>
        <dbReference type="ARBA" id="ARBA00023242"/>
    </source>
</evidence>
<comment type="caution">
    <text evidence="12">The sequence shown here is derived from an EMBL/GenBank/DDBJ whole genome shotgun (WGS) entry which is preliminary data.</text>
</comment>
<keyword evidence="13" id="KW-1185">Reference proteome</keyword>
<dbReference type="AlphaFoldDB" id="A0A834SW37"/>
<dbReference type="Pfam" id="PF02701">
    <property type="entry name" value="Zn_ribbon_Dof"/>
    <property type="match status" value="1"/>
</dbReference>
<dbReference type="PROSITE" id="PS50884">
    <property type="entry name" value="ZF_DOF_2"/>
    <property type="match status" value="1"/>
</dbReference>
<dbReference type="PANTHER" id="PTHR31992">
    <property type="entry name" value="DOF ZINC FINGER PROTEIN DOF1.4-RELATED"/>
    <property type="match status" value="1"/>
</dbReference>
<feature type="region of interest" description="Disordered" evidence="10">
    <location>
        <begin position="120"/>
        <end position="157"/>
    </location>
</feature>
<feature type="region of interest" description="Disordered" evidence="10">
    <location>
        <begin position="13"/>
        <end position="58"/>
    </location>
</feature>
<evidence type="ECO:0000256" key="8">
    <source>
        <dbReference type="PROSITE-ProRule" id="PRU00071"/>
    </source>
</evidence>
<dbReference type="PANTHER" id="PTHR31992:SF351">
    <property type="entry name" value="DOF ZINC FINGER PROTEIN"/>
    <property type="match status" value="1"/>
</dbReference>
<evidence type="ECO:0000256" key="2">
    <source>
        <dbReference type="ARBA" id="ARBA00022771"/>
    </source>
</evidence>
<keyword evidence="6 9" id="KW-0804">Transcription</keyword>
<gene>
    <name evidence="12" type="ORF">G2W53_032306</name>
</gene>
<dbReference type="GO" id="GO:0005634">
    <property type="term" value="C:nucleus"/>
    <property type="evidence" value="ECO:0007669"/>
    <property type="project" value="UniProtKB-SubCell"/>
</dbReference>
<keyword evidence="7 8" id="KW-0539">Nucleus</keyword>
<evidence type="ECO:0000256" key="3">
    <source>
        <dbReference type="ARBA" id="ARBA00022833"/>
    </source>
</evidence>
<dbReference type="Proteomes" id="UP000634136">
    <property type="component" value="Unassembled WGS sequence"/>
</dbReference>
<keyword evidence="3 9" id="KW-0862">Zinc</keyword>
<dbReference type="PROSITE" id="PS01361">
    <property type="entry name" value="ZF_DOF_1"/>
    <property type="match status" value="1"/>
</dbReference>
<feature type="domain" description="Dof-type" evidence="11">
    <location>
        <begin position="76"/>
        <end position="130"/>
    </location>
</feature>
<keyword evidence="2 8" id="KW-0863">Zinc-finger</keyword>
<name>A0A834SW37_9FABA</name>
<reference evidence="12" key="1">
    <citation type="submission" date="2020-09" db="EMBL/GenBank/DDBJ databases">
        <title>Genome-Enabled Discovery of Anthraquinone Biosynthesis in Senna tora.</title>
        <authorList>
            <person name="Kang S.-H."/>
            <person name="Pandey R.P."/>
            <person name="Lee C.-M."/>
            <person name="Sim J.-S."/>
            <person name="Jeong J.-T."/>
            <person name="Choi B.-S."/>
            <person name="Jung M."/>
            <person name="Ginzburg D."/>
            <person name="Zhao K."/>
            <person name="Won S.Y."/>
            <person name="Oh T.-J."/>
            <person name="Yu Y."/>
            <person name="Kim N.-H."/>
            <person name="Lee O.R."/>
            <person name="Lee T.-H."/>
            <person name="Bashyal P."/>
            <person name="Kim T.-S."/>
            <person name="Lee W.-H."/>
            <person name="Kawkins C."/>
            <person name="Kim C.-K."/>
            <person name="Kim J.S."/>
            <person name="Ahn B.O."/>
            <person name="Rhee S.Y."/>
            <person name="Sohng J.K."/>
        </authorList>
    </citation>
    <scope>NUCLEOTIDE SEQUENCE</scope>
    <source>
        <tissue evidence="12">Leaf</tissue>
    </source>
</reference>
<evidence type="ECO:0000313" key="12">
    <source>
        <dbReference type="EMBL" id="KAF7811330.1"/>
    </source>
</evidence>
<proteinExistence type="predicted"/>
<evidence type="ECO:0000256" key="4">
    <source>
        <dbReference type="ARBA" id="ARBA00023015"/>
    </source>
</evidence>
<evidence type="ECO:0000256" key="9">
    <source>
        <dbReference type="RuleBase" id="RU369094"/>
    </source>
</evidence>
<protein>
    <recommendedName>
        <fullName evidence="9">Dof zinc finger protein</fullName>
    </recommendedName>
</protein>
<comment type="function">
    <text evidence="9">Transcription factor that binds specifically to a 5'-AA[AG]G-3' consensus core sequence.</text>
</comment>
<dbReference type="GO" id="GO:0003677">
    <property type="term" value="F:DNA binding"/>
    <property type="evidence" value="ECO:0007669"/>
    <property type="project" value="UniProtKB-UniRule"/>
</dbReference>
<keyword evidence="5 8" id="KW-0238">DNA-binding</keyword>
<dbReference type="InterPro" id="IPR045174">
    <property type="entry name" value="Dof"/>
</dbReference>
<evidence type="ECO:0000259" key="11">
    <source>
        <dbReference type="PROSITE" id="PS50884"/>
    </source>
</evidence>
<dbReference type="GO" id="GO:0003700">
    <property type="term" value="F:DNA-binding transcription factor activity"/>
    <property type="evidence" value="ECO:0007669"/>
    <property type="project" value="UniProtKB-UniRule"/>
</dbReference>
<accession>A0A834SW37</accession>
<evidence type="ECO:0000313" key="13">
    <source>
        <dbReference type="Proteomes" id="UP000634136"/>
    </source>
</evidence>
<dbReference type="EMBL" id="JAAIUW010000010">
    <property type="protein sequence ID" value="KAF7811330.1"/>
    <property type="molecule type" value="Genomic_DNA"/>
</dbReference>
<evidence type="ECO:0000256" key="10">
    <source>
        <dbReference type="SAM" id="MobiDB-lite"/>
    </source>
</evidence>
<keyword evidence="4 9" id="KW-0805">Transcription regulation</keyword>
<keyword evidence="1 9" id="KW-0479">Metal-binding</keyword>
<dbReference type="InterPro" id="IPR003851">
    <property type="entry name" value="Znf_Dof"/>
</dbReference>
<dbReference type="OrthoDB" id="1927254at2759"/>
<evidence type="ECO:0000256" key="6">
    <source>
        <dbReference type="ARBA" id="ARBA00023163"/>
    </source>
</evidence>
<dbReference type="GO" id="GO:0008270">
    <property type="term" value="F:zinc ion binding"/>
    <property type="evidence" value="ECO:0007669"/>
    <property type="project" value="UniProtKB-KW"/>
</dbReference>
<evidence type="ECO:0000256" key="5">
    <source>
        <dbReference type="ARBA" id="ARBA00023125"/>
    </source>
</evidence>
<comment type="subcellular location">
    <subcellularLocation>
        <location evidence="8 9">Nucleus</location>
    </subcellularLocation>
</comment>
<feature type="compositionally biased region" description="Basic residues" evidence="10">
    <location>
        <begin position="125"/>
        <end position="138"/>
    </location>
</feature>